<accession>A0ABV7K0W6</accession>
<keyword evidence="1" id="KW-0732">Signal</keyword>
<dbReference type="Proteomes" id="UP001595477">
    <property type="component" value="Unassembled WGS sequence"/>
</dbReference>
<feature type="signal peptide" evidence="1">
    <location>
        <begin position="1"/>
        <end position="21"/>
    </location>
</feature>
<sequence>MNKPIIAAATALATLPFSVSADINFSGFASVVGGVATDSDVEVRGYDDNVDFKTGSFFALQAYSDLTDDLSATVQIRARGRDDWEPEFTWAFLSYEVSPSWRIQAGRQRIPMYLYSDYLDVSYAYHWIAPPGEVYKAPFDSIDGIASIHDLTVGDAMVNLRLYYGSEDFESQGNDYQMENIFSVVASVNYGWWTFRSSYLQFDFSGELGLEPLVAAWQMTPFPEVGSELDVNEDKSEGLEFGVIFDNQDWLFVAEYIPSSLDKTLIGDYEPWMVSVGKRFDNFMVHATVGEDVSKPYRDAINQVPLGVDPGLDALYAQTEAVLATREYSLPFYSVGLRWDFHSSAAMKFEYTHTELFGGDKSGALQAAIVTVF</sequence>
<organism evidence="2 3">
    <name type="scientific">Alteromonas oceani</name>
    <dbReference type="NCBI Taxonomy" id="2071609"/>
    <lineage>
        <taxon>Bacteria</taxon>
        <taxon>Pseudomonadati</taxon>
        <taxon>Pseudomonadota</taxon>
        <taxon>Gammaproteobacteria</taxon>
        <taxon>Alteromonadales</taxon>
        <taxon>Alteromonadaceae</taxon>
        <taxon>Alteromonas/Salinimonas group</taxon>
        <taxon>Alteromonas</taxon>
    </lineage>
</organism>
<name>A0ABV7K0W6_9ALTE</name>
<dbReference type="SUPFAM" id="SSF56935">
    <property type="entry name" value="Porins"/>
    <property type="match status" value="1"/>
</dbReference>
<proteinExistence type="predicted"/>
<protein>
    <recommendedName>
        <fullName evidence="4">Porin domain-containing protein</fullName>
    </recommendedName>
</protein>
<dbReference type="RefSeq" id="WP_123324201.1">
    <property type="nucleotide sequence ID" value="NZ_JBHRSX010000099.1"/>
</dbReference>
<comment type="caution">
    <text evidence="2">The sequence shown here is derived from an EMBL/GenBank/DDBJ whole genome shotgun (WGS) entry which is preliminary data.</text>
</comment>
<evidence type="ECO:0000313" key="2">
    <source>
        <dbReference type="EMBL" id="MFC3204030.1"/>
    </source>
</evidence>
<evidence type="ECO:0008006" key="4">
    <source>
        <dbReference type="Google" id="ProtNLM"/>
    </source>
</evidence>
<keyword evidence="3" id="KW-1185">Reference proteome</keyword>
<evidence type="ECO:0000313" key="3">
    <source>
        <dbReference type="Proteomes" id="UP001595477"/>
    </source>
</evidence>
<evidence type="ECO:0000256" key="1">
    <source>
        <dbReference type="SAM" id="SignalP"/>
    </source>
</evidence>
<reference evidence="3" key="1">
    <citation type="journal article" date="2019" name="Int. J. Syst. Evol. Microbiol.">
        <title>The Global Catalogue of Microorganisms (GCM) 10K type strain sequencing project: providing services to taxonomists for standard genome sequencing and annotation.</title>
        <authorList>
            <consortium name="The Broad Institute Genomics Platform"/>
            <consortium name="The Broad Institute Genome Sequencing Center for Infectious Disease"/>
            <person name="Wu L."/>
            <person name="Ma J."/>
        </authorList>
    </citation>
    <scope>NUCLEOTIDE SEQUENCE [LARGE SCALE GENOMIC DNA]</scope>
    <source>
        <strain evidence="3">KCTC 52449</strain>
    </source>
</reference>
<feature type="chain" id="PRO_5045809229" description="Porin domain-containing protein" evidence="1">
    <location>
        <begin position="22"/>
        <end position="373"/>
    </location>
</feature>
<dbReference type="EMBL" id="JBHRSX010000099">
    <property type="protein sequence ID" value="MFC3204030.1"/>
    <property type="molecule type" value="Genomic_DNA"/>
</dbReference>
<gene>
    <name evidence="2" type="ORF">ACFOEW_19675</name>
</gene>